<sequence>MVYKTNDLGNPPEGHFFLVVHLQGKDKKTADELFSTIKAVEKVANSDREPDTLTYQVSRSEDDGETILVYEEYPNKAALDHHKAQPEFQKFAASFQPLIKDINVRYYRKD</sequence>
<dbReference type="OrthoDB" id="10011777at2759"/>
<dbReference type="PROSITE" id="PS51725">
    <property type="entry name" value="ABM"/>
    <property type="match status" value="1"/>
</dbReference>
<dbReference type="STRING" id="215250.A0A316YPH6"/>
<evidence type="ECO:0000313" key="2">
    <source>
        <dbReference type="EMBL" id="PWN89645.1"/>
    </source>
</evidence>
<reference evidence="2 3" key="1">
    <citation type="journal article" date="2018" name="Mol. Biol. Evol.">
        <title>Broad Genomic Sampling Reveals a Smut Pathogenic Ancestry of the Fungal Clade Ustilaginomycotina.</title>
        <authorList>
            <person name="Kijpornyongpan T."/>
            <person name="Mondo S.J."/>
            <person name="Barry K."/>
            <person name="Sandor L."/>
            <person name="Lee J."/>
            <person name="Lipzen A."/>
            <person name="Pangilinan J."/>
            <person name="LaButti K."/>
            <person name="Hainaut M."/>
            <person name="Henrissat B."/>
            <person name="Grigoriev I.V."/>
            <person name="Spatafora J.W."/>
            <person name="Aime M.C."/>
        </authorList>
    </citation>
    <scope>NUCLEOTIDE SEQUENCE [LARGE SCALE GENOMIC DNA]</scope>
    <source>
        <strain evidence="2 3">MCA 4198</strain>
    </source>
</reference>
<protein>
    <recommendedName>
        <fullName evidence="1">ABM domain-containing protein</fullName>
    </recommendedName>
</protein>
<gene>
    <name evidence="2" type="ORF">FA10DRAFT_268175</name>
</gene>
<dbReference type="Pfam" id="PF03992">
    <property type="entry name" value="ABM"/>
    <property type="match status" value="1"/>
</dbReference>
<dbReference type="SUPFAM" id="SSF54909">
    <property type="entry name" value="Dimeric alpha+beta barrel"/>
    <property type="match status" value="1"/>
</dbReference>
<dbReference type="Gene3D" id="3.30.70.100">
    <property type="match status" value="1"/>
</dbReference>
<dbReference type="Proteomes" id="UP000245768">
    <property type="component" value="Unassembled WGS sequence"/>
</dbReference>
<dbReference type="InParanoid" id="A0A316YPH6"/>
<name>A0A316YPH6_9BASI</name>
<dbReference type="InterPro" id="IPR007138">
    <property type="entry name" value="ABM_dom"/>
</dbReference>
<evidence type="ECO:0000313" key="3">
    <source>
        <dbReference type="Proteomes" id="UP000245768"/>
    </source>
</evidence>
<evidence type="ECO:0000259" key="1">
    <source>
        <dbReference type="PROSITE" id="PS51725"/>
    </source>
</evidence>
<dbReference type="EMBL" id="KZ819637">
    <property type="protein sequence ID" value="PWN89645.1"/>
    <property type="molecule type" value="Genomic_DNA"/>
</dbReference>
<proteinExistence type="predicted"/>
<dbReference type="PANTHER" id="PTHR40624">
    <property type="entry name" value="BIOSYNTHESIS MONOOXYGENASE, PUTATIVE (AFU_ORTHOLOGUE AFUA_1G12025)-RELATED"/>
    <property type="match status" value="1"/>
</dbReference>
<dbReference type="PANTHER" id="PTHR40624:SF1">
    <property type="entry name" value="BIOSYNTHESIS MONOOXYGENASE, PUTATIVE (AFU_ORTHOLOGUE AFUA_1G12025)-RELATED"/>
    <property type="match status" value="1"/>
</dbReference>
<keyword evidence="3" id="KW-1185">Reference proteome</keyword>
<dbReference type="RefSeq" id="XP_025376843.1">
    <property type="nucleotide sequence ID" value="XM_025522218.1"/>
</dbReference>
<dbReference type="InterPro" id="IPR011008">
    <property type="entry name" value="Dimeric_a/b-barrel"/>
</dbReference>
<accession>A0A316YPH6</accession>
<organism evidence="2 3">
    <name type="scientific">Acaromyces ingoldii</name>
    <dbReference type="NCBI Taxonomy" id="215250"/>
    <lineage>
        <taxon>Eukaryota</taxon>
        <taxon>Fungi</taxon>
        <taxon>Dikarya</taxon>
        <taxon>Basidiomycota</taxon>
        <taxon>Ustilaginomycotina</taxon>
        <taxon>Exobasidiomycetes</taxon>
        <taxon>Exobasidiales</taxon>
        <taxon>Cryptobasidiaceae</taxon>
        <taxon>Acaromyces</taxon>
    </lineage>
</organism>
<dbReference type="AlphaFoldDB" id="A0A316YPH6"/>
<dbReference type="GeneID" id="37044134"/>
<feature type="domain" description="ABM" evidence="1">
    <location>
        <begin position="16"/>
        <end position="107"/>
    </location>
</feature>